<organism evidence="1">
    <name type="scientific">Desulfurivibrio alkaliphilus</name>
    <dbReference type="NCBI Taxonomy" id="427923"/>
    <lineage>
        <taxon>Bacteria</taxon>
        <taxon>Pseudomonadati</taxon>
        <taxon>Thermodesulfobacteriota</taxon>
        <taxon>Desulfobulbia</taxon>
        <taxon>Desulfobulbales</taxon>
        <taxon>Desulfobulbaceae</taxon>
        <taxon>Desulfurivibrio</taxon>
    </lineage>
</organism>
<dbReference type="SUPFAM" id="SSF52540">
    <property type="entry name" value="P-loop containing nucleoside triphosphate hydrolases"/>
    <property type="match status" value="1"/>
</dbReference>
<dbReference type="InterPro" id="IPR027417">
    <property type="entry name" value="P-loop_NTPase"/>
</dbReference>
<gene>
    <name evidence="1" type="ORF">ENN98_04600</name>
</gene>
<dbReference type="EMBL" id="DSDS01000105">
    <property type="protein sequence ID" value="HET97962.1"/>
    <property type="molecule type" value="Genomic_DNA"/>
</dbReference>
<comment type="caution">
    <text evidence="1">The sequence shown here is derived from an EMBL/GenBank/DDBJ whole genome shotgun (WGS) entry which is preliminary data.</text>
</comment>
<sequence>MDDAGLSACRNRRVGFIFQFASLLPILTVRENVMLAALFGEKRCRRQERATMILITHNLALAKTVPRMLRMKQGRLDLVALKA</sequence>
<protein>
    <submittedName>
        <fullName evidence="1">Uncharacterized protein</fullName>
    </submittedName>
</protein>
<dbReference type="AlphaFoldDB" id="A0A7C2TLW3"/>
<proteinExistence type="predicted"/>
<reference evidence="1" key="1">
    <citation type="journal article" date="2020" name="mSystems">
        <title>Genome- and Community-Level Interaction Insights into Carbon Utilization and Element Cycling Functions of Hydrothermarchaeota in Hydrothermal Sediment.</title>
        <authorList>
            <person name="Zhou Z."/>
            <person name="Liu Y."/>
            <person name="Xu W."/>
            <person name="Pan J."/>
            <person name="Luo Z.H."/>
            <person name="Li M."/>
        </authorList>
    </citation>
    <scope>NUCLEOTIDE SEQUENCE [LARGE SCALE GENOMIC DNA]</scope>
    <source>
        <strain evidence="1">SpSt-1224</strain>
    </source>
</reference>
<dbReference type="Proteomes" id="UP000885986">
    <property type="component" value="Unassembled WGS sequence"/>
</dbReference>
<evidence type="ECO:0000313" key="1">
    <source>
        <dbReference type="EMBL" id="HET97962.1"/>
    </source>
</evidence>
<accession>A0A7C2TLW3</accession>
<name>A0A7C2TLW3_9BACT</name>